<dbReference type="Gene3D" id="3.30.1180.10">
    <property type="match status" value="1"/>
</dbReference>
<name>A0A1H3GU15_9FIRM</name>
<evidence type="ECO:0000256" key="1">
    <source>
        <dbReference type="ARBA" id="ARBA00023121"/>
    </source>
</evidence>
<dbReference type="AlphaFoldDB" id="A0A1H3GU15"/>
<sequence>MSKVVVVTDSSCAFTQEEAKKIGVEIVPLPFYINGEIKYEDVDLTQDDFYKKLQEGVELKTSMPLLGDVTDKWDELLEKYDEVVYIPLSAGLSSSCETAIMLSQDYDGKVQVVNNKRVSVTLKRSIYDAVELAEQGKNAAEIKEILEKTAHDSAIYIMVDTLSYLKKGGRITAAAAAIGTLLKIKPVLQIQGDKLDAFSKARTVKQAKSTMIKAIKDDFEKKYNDPEGKNMYIQVAYSHNLEDALAFKEEVENAFPGIEVKMDPLSLCIACHIGPGSLAVAYSKKVEA</sequence>
<proteinExistence type="predicted"/>
<dbReference type="InterPro" id="IPR043168">
    <property type="entry name" value="DegV_C"/>
</dbReference>
<dbReference type="InterPro" id="IPR003797">
    <property type="entry name" value="DegV"/>
</dbReference>
<dbReference type="Gene3D" id="3.40.50.10170">
    <property type="match status" value="1"/>
</dbReference>
<dbReference type="STRING" id="1122142.SAMN02910414_00664"/>
<accession>A0A1H3GU15</accession>
<dbReference type="OrthoDB" id="9780216at2"/>
<dbReference type="Proteomes" id="UP000183918">
    <property type="component" value="Unassembled WGS sequence"/>
</dbReference>
<dbReference type="PANTHER" id="PTHR33434:SF2">
    <property type="entry name" value="FATTY ACID-BINDING PROTEIN TM_1468"/>
    <property type="match status" value="1"/>
</dbReference>
<evidence type="ECO:0000313" key="3">
    <source>
        <dbReference type="Proteomes" id="UP000183918"/>
    </source>
</evidence>
<dbReference type="NCBIfam" id="TIGR00762">
    <property type="entry name" value="DegV"/>
    <property type="match status" value="1"/>
</dbReference>
<dbReference type="SUPFAM" id="SSF82549">
    <property type="entry name" value="DAK1/DegV-like"/>
    <property type="match status" value="1"/>
</dbReference>
<gene>
    <name evidence="2" type="ORF">SAMN02910414_00664</name>
</gene>
<dbReference type="PROSITE" id="PS51482">
    <property type="entry name" value="DEGV"/>
    <property type="match status" value="1"/>
</dbReference>
<dbReference type="GO" id="GO:0008289">
    <property type="term" value="F:lipid binding"/>
    <property type="evidence" value="ECO:0007669"/>
    <property type="project" value="UniProtKB-KW"/>
</dbReference>
<keyword evidence="1" id="KW-0446">Lipid-binding</keyword>
<evidence type="ECO:0000313" key="2">
    <source>
        <dbReference type="EMBL" id="SDY06822.1"/>
    </source>
</evidence>
<dbReference type="PANTHER" id="PTHR33434">
    <property type="entry name" value="DEGV DOMAIN-CONTAINING PROTEIN DR_1986-RELATED"/>
    <property type="match status" value="1"/>
</dbReference>
<dbReference type="RefSeq" id="WP_074716149.1">
    <property type="nucleotide sequence ID" value="NZ_FNPG01000007.1"/>
</dbReference>
<organism evidence="2 3">
    <name type="scientific">Lachnobacterium bovis DSM 14045</name>
    <dbReference type="NCBI Taxonomy" id="1122142"/>
    <lineage>
        <taxon>Bacteria</taxon>
        <taxon>Bacillati</taxon>
        <taxon>Bacillota</taxon>
        <taxon>Clostridia</taxon>
        <taxon>Lachnospirales</taxon>
        <taxon>Lachnospiraceae</taxon>
        <taxon>Lachnobacterium</taxon>
    </lineage>
</organism>
<protein>
    <submittedName>
        <fullName evidence="2">EDD domain protein, DegV family</fullName>
    </submittedName>
</protein>
<reference evidence="2 3" key="1">
    <citation type="submission" date="2016-10" db="EMBL/GenBank/DDBJ databases">
        <authorList>
            <person name="de Groot N.N."/>
        </authorList>
    </citation>
    <scope>NUCLEOTIDE SEQUENCE [LARGE SCALE GENOMIC DNA]</scope>
    <source>
        <strain evidence="2 3">DSM 14045</strain>
    </source>
</reference>
<dbReference type="Pfam" id="PF02645">
    <property type="entry name" value="DegV"/>
    <property type="match status" value="1"/>
</dbReference>
<dbReference type="EMBL" id="FNPG01000007">
    <property type="protein sequence ID" value="SDY06822.1"/>
    <property type="molecule type" value="Genomic_DNA"/>
</dbReference>
<keyword evidence="3" id="KW-1185">Reference proteome</keyword>
<dbReference type="eggNOG" id="COG1307">
    <property type="taxonomic scope" value="Bacteria"/>
</dbReference>
<dbReference type="InterPro" id="IPR050270">
    <property type="entry name" value="DegV_domain_contain"/>
</dbReference>